<dbReference type="OMA" id="HSCLDFF"/>
<evidence type="ECO:0000259" key="14">
    <source>
        <dbReference type="Pfam" id="PF20653"/>
    </source>
</evidence>
<gene>
    <name evidence="15" type="ORF">GLOTRDRAFT_36628</name>
</gene>
<feature type="region of interest" description="Disordered" evidence="12">
    <location>
        <begin position="65"/>
        <end position="115"/>
    </location>
</feature>
<comment type="function">
    <text evidence="9">Acts as a component of the peripheral membrane COG complex that is involved in intra-Golgi protein trafficking. COG is located at the cis-Golgi, and regulates tethering of retrograde intra-Golgi vesicles and possibly a number of other membrane trafficking events.</text>
</comment>
<keyword evidence="6 10" id="KW-0333">Golgi apparatus</keyword>
<dbReference type="SMART" id="SM01087">
    <property type="entry name" value="COG6"/>
    <property type="match status" value="1"/>
</dbReference>
<dbReference type="PANTHER" id="PTHR21506">
    <property type="entry name" value="COMPONENT OF OLIGOMERIC GOLGI COMPLEX 6"/>
    <property type="match status" value="1"/>
</dbReference>
<proteinExistence type="inferred from homology"/>
<evidence type="ECO:0000256" key="9">
    <source>
        <dbReference type="ARBA" id="ARBA00043873"/>
    </source>
</evidence>
<comment type="subunit">
    <text evidence="10">Component of the conserved oligomeric Golgi complex.</text>
</comment>
<keyword evidence="4 10" id="KW-0813">Transport</keyword>
<dbReference type="GeneID" id="19305718"/>
<sequence>MSSPAPRPSTSPLASRRLVSGVSPSHSPSQARNPVSLRLYKVLGAGFEDEATKEALRTVSELYGASNAAGSKTTNVNGNAKPIAGSSEDSDELDSDEDERSDTDEDEKLSLGPYLSRQVVAPTGAAARARKNLRRDIDLKLASSSRKFLKALGEVDQKLDALQEHITSMRTQCDEAHEQLQTTNEACKSLLDQAGNLRQERDMIATQQTILNLFLSRFTLSSEEVTALTSRDVPPGKLFFTSMDKATKVREDCRVLMGVDGPTKAGLDIIAATFANLEQAYEKIFRYLVSEFQTIGRGNRDRERSVDPDANLEASPILKEAVRRLRSRPELLSEALGALSQTRQSTLLATFLDALTRGGPSGLPRPIELHAHDPLRYIGDMLAWVHQAIAAEREFMESLFGLGREGESSRRMIGSVRRFEKGKMGETEEWIGEVVDRNVGKLCGPLRVRVQQTVRSQERPILAFKIANLLHFYALTMRRTIGEDAALSQALGELSEMSYKVFFDAIEAQGRALLRDLDDSALSPPATVEEHMQTLREILSVYESSRLDDPSDTQPEEDGKAETSGGQSHFGVERILEIMINPALEVCLTAAEDKKRSRPTWDKSVFVLNCLTYLQGVLEPYPFASAEKERLDALVEERVNDLVNEHYLDILRDAGLDSAVAVLETKAPGDPLSRIEATQPNELSLALQKFSNWLSGLEVVHSPRLSRLTVQRLHSRIHQAALTRVANAYRKLCEEVRKPENKYEAASTLLGGQRPFGQIHLLNQIFGLGDEGE</sequence>
<feature type="domain" description="Conserved oligomeric complex COG6 N-terminal" evidence="13">
    <location>
        <begin position="126"/>
        <end position="230"/>
    </location>
</feature>
<evidence type="ECO:0000256" key="8">
    <source>
        <dbReference type="ARBA" id="ARBA00031348"/>
    </source>
</evidence>
<dbReference type="GO" id="GO:0015031">
    <property type="term" value="P:protein transport"/>
    <property type="evidence" value="ECO:0007669"/>
    <property type="project" value="UniProtKB-KW"/>
</dbReference>
<evidence type="ECO:0000256" key="11">
    <source>
        <dbReference type="SAM" id="Coils"/>
    </source>
</evidence>
<comment type="subcellular location">
    <subcellularLocation>
        <location evidence="1 10">Golgi apparatus membrane</location>
        <topology evidence="1 10">Peripheral membrane protein</topology>
    </subcellularLocation>
</comment>
<dbReference type="KEGG" id="gtr:GLOTRDRAFT_36628"/>
<comment type="function">
    <text evidence="10">Acts as component of the peripheral membrane COG complex that is involved in intra-Golgi protein trafficking. COG is located at the cis-Golgi, and regulates tethering of retrograde intra-Golgi vesicles and possibly a number of other membrane trafficking events.</text>
</comment>
<dbReference type="Pfam" id="PF20653">
    <property type="entry name" value="COG6_C"/>
    <property type="match status" value="1"/>
</dbReference>
<dbReference type="eggNOG" id="KOG3758">
    <property type="taxonomic scope" value="Eukaryota"/>
</dbReference>
<evidence type="ECO:0000256" key="3">
    <source>
        <dbReference type="ARBA" id="ARBA00020973"/>
    </source>
</evidence>
<dbReference type="AlphaFoldDB" id="S7RT37"/>
<feature type="region of interest" description="Disordered" evidence="12">
    <location>
        <begin position="1"/>
        <end position="36"/>
    </location>
</feature>
<dbReference type="GO" id="GO:0006891">
    <property type="term" value="P:intra-Golgi vesicle-mediated transport"/>
    <property type="evidence" value="ECO:0007669"/>
    <property type="project" value="UniProtKB-UniRule"/>
</dbReference>
<keyword evidence="5 10" id="KW-0653">Protein transport</keyword>
<evidence type="ECO:0000256" key="5">
    <source>
        <dbReference type="ARBA" id="ARBA00022927"/>
    </source>
</evidence>
<comment type="similarity">
    <text evidence="2 10">Belongs to the COG6 family.</text>
</comment>
<dbReference type="InterPro" id="IPR048368">
    <property type="entry name" value="COG6_N"/>
</dbReference>
<dbReference type="STRING" id="670483.S7RT37"/>
<evidence type="ECO:0000259" key="13">
    <source>
        <dbReference type="Pfam" id="PF06419"/>
    </source>
</evidence>
<evidence type="ECO:0000256" key="4">
    <source>
        <dbReference type="ARBA" id="ARBA00022448"/>
    </source>
</evidence>
<feature type="compositionally biased region" description="Polar residues" evidence="12">
    <location>
        <begin position="22"/>
        <end position="33"/>
    </location>
</feature>
<organism evidence="15 16">
    <name type="scientific">Gloeophyllum trabeum (strain ATCC 11539 / FP-39264 / Madison 617)</name>
    <name type="common">Brown rot fungus</name>
    <dbReference type="NCBI Taxonomy" id="670483"/>
    <lineage>
        <taxon>Eukaryota</taxon>
        <taxon>Fungi</taxon>
        <taxon>Dikarya</taxon>
        <taxon>Basidiomycota</taxon>
        <taxon>Agaricomycotina</taxon>
        <taxon>Agaricomycetes</taxon>
        <taxon>Gloeophyllales</taxon>
        <taxon>Gloeophyllaceae</taxon>
        <taxon>Gloeophyllum</taxon>
    </lineage>
</organism>
<dbReference type="InterPro" id="IPR010490">
    <property type="entry name" value="COG6"/>
</dbReference>
<dbReference type="HOGENOM" id="CLU_011361_2_0_1"/>
<dbReference type="PANTHER" id="PTHR21506:SF0">
    <property type="entry name" value="CONSERVED OLIGOMERIC GOLGI COMPLEX SUBUNIT 6"/>
    <property type="match status" value="1"/>
</dbReference>
<dbReference type="Proteomes" id="UP000030669">
    <property type="component" value="Unassembled WGS sequence"/>
</dbReference>
<evidence type="ECO:0000256" key="2">
    <source>
        <dbReference type="ARBA" id="ARBA00011023"/>
    </source>
</evidence>
<evidence type="ECO:0000256" key="7">
    <source>
        <dbReference type="ARBA" id="ARBA00023136"/>
    </source>
</evidence>
<dbReference type="OrthoDB" id="272987at2759"/>
<evidence type="ECO:0000313" key="16">
    <source>
        <dbReference type="Proteomes" id="UP000030669"/>
    </source>
</evidence>
<feature type="domain" description="Conserved Oligomeric Golgi complex subunit 6 C-terminal" evidence="14">
    <location>
        <begin position="264"/>
        <end position="750"/>
    </location>
</feature>
<dbReference type="GO" id="GO:0017119">
    <property type="term" value="C:Golgi transport complex"/>
    <property type="evidence" value="ECO:0007669"/>
    <property type="project" value="UniProtKB-UniRule"/>
</dbReference>
<accession>S7RT37</accession>
<evidence type="ECO:0000256" key="12">
    <source>
        <dbReference type="SAM" id="MobiDB-lite"/>
    </source>
</evidence>
<protein>
    <recommendedName>
        <fullName evidence="3 10">Conserved oligomeric Golgi complex subunit 6</fullName>
        <shortName evidence="10">COG complex subunit 6</shortName>
    </recommendedName>
    <alternativeName>
        <fullName evidence="8 10">Component of oligomeric Golgi complex 6</fullName>
    </alternativeName>
</protein>
<keyword evidence="16" id="KW-1185">Reference proteome</keyword>
<feature type="region of interest" description="Disordered" evidence="12">
    <location>
        <begin position="546"/>
        <end position="566"/>
    </location>
</feature>
<evidence type="ECO:0000256" key="1">
    <source>
        <dbReference type="ARBA" id="ARBA00004395"/>
    </source>
</evidence>
<evidence type="ECO:0000313" key="15">
    <source>
        <dbReference type="EMBL" id="EPQ57850.1"/>
    </source>
</evidence>
<feature type="compositionally biased region" description="Polar residues" evidence="12">
    <location>
        <begin position="68"/>
        <end position="78"/>
    </location>
</feature>
<keyword evidence="11" id="KW-0175">Coiled coil</keyword>
<feature type="coiled-coil region" evidence="11">
    <location>
        <begin position="159"/>
        <end position="200"/>
    </location>
</feature>
<dbReference type="InterPro" id="IPR048369">
    <property type="entry name" value="COG6_C"/>
</dbReference>
<evidence type="ECO:0000256" key="6">
    <source>
        <dbReference type="ARBA" id="ARBA00023034"/>
    </source>
</evidence>
<reference evidence="15 16" key="1">
    <citation type="journal article" date="2012" name="Science">
        <title>The Paleozoic origin of enzymatic lignin decomposition reconstructed from 31 fungal genomes.</title>
        <authorList>
            <person name="Floudas D."/>
            <person name="Binder M."/>
            <person name="Riley R."/>
            <person name="Barry K."/>
            <person name="Blanchette R.A."/>
            <person name="Henrissat B."/>
            <person name="Martinez A.T."/>
            <person name="Otillar R."/>
            <person name="Spatafora J.W."/>
            <person name="Yadav J.S."/>
            <person name="Aerts A."/>
            <person name="Benoit I."/>
            <person name="Boyd A."/>
            <person name="Carlson A."/>
            <person name="Copeland A."/>
            <person name="Coutinho P.M."/>
            <person name="de Vries R.P."/>
            <person name="Ferreira P."/>
            <person name="Findley K."/>
            <person name="Foster B."/>
            <person name="Gaskell J."/>
            <person name="Glotzer D."/>
            <person name="Gorecki P."/>
            <person name="Heitman J."/>
            <person name="Hesse C."/>
            <person name="Hori C."/>
            <person name="Igarashi K."/>
            <person name="Jurgens J.A."/>
            <person name="Kallen N."/>
            <person name="Kersten P."/>
            <person name="Kohler A."/>
            <person name="Kuees U."/>
            <person name="Kumar T.K.A."/>
            <person name="Kuo A."/>
            <person name="LaButti K."/>
            <person name="Larrondo L.F."/>
            <person name="Lindquist E."/>
            <person name="Ling A."/>
            <person name="Lombard V."/>
            <person name="Lucas S."/>
            <person name="Lundell T."/>
            <person name="Martin R."/>
            <person name="McLaughlin D.J."/>
            <person name="Morgenstern I."/>
            <person name="Morin E."/>
            <person name="Murat C."/>
            <person name="Nagy L.G."/>
            <person name="Nolan M."/>
            <person name="Ohm R.A."/>
            <person name="Patyshakuliyeva A."/>
            <person name="Rokas A."/>
            <person name="Ruiz-Duenas F.J."/>
            <person name="Sabat G."/>
            <person name="Salamov A."/>
            <person name="Samejima M."/>
            <person name="Schmutz J."/>
            <person name="Slot J.C."/>
            <person name="St John F."/>
            <person name="Stenlid J."/>
            <person name="Sun H."/>
            <person name="Sun S."/>
            <person name="Syed K."/>
            <person name="Tsang A."/>
            <person name="Wiebenga A."/>
            <person name="Young D."/>
            <person name="Pisabarro A."/>
            <person name="Eastwood D.C."/>
            <person name="Martin F."/>
            <person name="Cullen D."/>
            <person name="Grigoriev I.V."/>
            <person name="Hibbett D.S."/>
        </authorList>
    </citation>
    <scope>NUCLEOTIDE SEQUENCE [LARGE SCALE GENOMIC DNA]</scope>
    <source>
        <strain evidence="15 16">ATCC 11539</strain>
    </source>
</reference>
<dbReference type="Pfam" id="PF06419">
    <property type="entry name" value="COG6_N"/>
    <property type="match status" value="1"/>
</dbReference>
<dbReference type="GO" id="GO:0000139">
    <property type="term" value="C:Golgi membrane"/>
    <property type="evidence" value="ECO:0007669"/>
    <property type="project" value="UniProtKB-SubCell"/>
</dbReference>
<keyword evidence="7 10" id="KW-0472">Membrane</keyword>
<dbReference type="RefSeq" id="XP_007862919.1">
    <property type="nucleotide sequence ID" value="XM_007864728.1"/>
</dbReference>
<name>S7RT37_GLOTA</name>
<dbReference type="EMBL" id="KB469298">
    <property type="protein sequence ID" value="EPQ57850.1"/>
    <property type="molecule type" value="Genomic_DNA"/>
</dbReference>
<evidence type="ECO:0000256" key="10">
    <source>
        <dbReference type="RuleBase" id="RU365075"/>
    </source>
</evidence>
<feature type="compositionally biased region" description="Acidic residues" evidence="12">
    <location>
        <begin position="88"/>
        <end position="107"/>
    </location>
</feature>